<feature type="domain" description="Aminoglycoside phosphotransferase" evidence="1">
    <location>
        <begin position="89"/>
        <end position="185"/>
    </location>
</feature>
<dbReference type="InterPro" id="IPR002575">
    <property type="entry name" value="Aminoglycoside_PTrfase"/>
</dbReference>
<reference evidence="2" key="1">
    <citation type="submission" date="2023-06" db="EMBL/GenBank/DDBJ databases">
        <authorList>
            <consortium name="Lawrence Berkeley National Laboratory"/>
            <person name="Ahrendt S."/>
            <person name="Sahu N."/>
            <person name="Indic B."/>
            <person name="Wong-Bajracharya J."/>
            <person name="Merenyi Z."/>
            <person name="Ke H.-M."/>
            <person name="Monk M."/>
            <person name="Kocsube S."/>
            <person name="Drula E."/>
            <person name="Lipzen A."/>
            <person name="Balint B."/>
            <person name="Henrissat B."/>
            <person name="Andreopoulos B."/>
            <person name="Martin F.M."/>
            <person name="Harder C.B."/>
            <person name="Rigling D."/>
            <person name="Ford K.L."/>
            <person name="Foster G.D."/>
            <person name="Pangilinan J."/>
            <person name="Papanicolaou A."/>
            <person name="Barry K."/>
            <person name="LaButti K."/>
            <person name="Viragh M."/>
            <person name="Koriabine M."/>
            <person name="Yan M."/>
            <person name="Riley R."/>
            <person name="Champramary S."/>
            <person name="Plett K.L."/>
            <person name="Tsai I.J."/>
            <person name="Slot J."/>
            <person name="Sipos G."/>
            <person name="Plett J."/>
            <person name="Nagy L.G."/>
            <person name="Grigoriev I.V."/>
        </authorList>
    </citation>
    <scope>NUCLEOTIDE SEQUENCE</scope>
    <source>
        <strain evidence="2">HWK02</strain>
    </source>
</reference>
<name>A0AA39UPI9_9AGAR</name>
<dbReference type="SUPFAM" id="SSF56112">
    <property type="entry name" value="Protein kinase-like (PK-like)"/>
    <property type="match status" value="1"/>
</dbReference>
<evidence type="ECO:0000259" key="1">
    <source>
        <dbReference type="Pfam" id="PF01636"/>
    </source>
</evidence>
<evidence type="ECO:0000313" key="3">
    <source>
        <dbReference type="Proteomes" id="UP001175228"/>
    </source>
</evidence>
<dbReference type="PANTHER" id="PTHR21310">
    <property type="entry name" value="AMINOGLYCOSIDE PHOSPHOTRANSFERASE-RELATED-RELATED"/>
    <property type="match status" value="1"/>
</dbReference>
<dbReference type="InterPro" id="IPR011009">
    <property type="entry name" value="Kinase-like_dom_sf"/>
</dbReference>
<comment type="caution">
    <text evidence="2">The sequence shown here is derived from an EMBL/GenBank/DDBJ whole genome shotgun (WGS) entry which is preliminary data.</text>
</comment>
<dbReference type="AlphaFoldDB" id="A0AA39UPI9"/>
<evidence type="ECO:0000313" key="2">
    <source>
        <dbReference type="EMBL" id="KAK0497023.1"/>
    </source>
</evidence>
<gene>
    <name evidence="2" type="ORF">EDD18DRAFT_1331708</name>
</gene>
<sequence>MSREDVVGTLPIPSMSWMSPTAWKIAPDAIVKRCDPHEAYVMTYVASRSTYIRIPKVRRLLPMREQDSMPGCYSLWLVMDFIDGDVMMTAWPQMSWWNRLRTRRYTLLADLHMKYGSYKPHLYPIFDVSHPLVLCHMDLNMRNIIVDRRGDVWLIDWGMAGAFPSWFDYANLVAFARAARKEWRLPKSWLFFASFITGNYQWYEAEYLHRLRYALERPGLDHPKGIWWFSDDMPFLLKSDAFQLKQPHSHSSCHGAVREEVQEFKLASLRCAHAAY</sequence>
<organism evidence="2 3">
    <name type="scientific">Armillaria luteobubalina</name>
    <dbReference type="NCBI Taxonomy" id="153913"/>
    <lineage>
        <taxon>Eukaryota</taxon>
        <taxon>Fungi</taxon>
        <taxon>Dikarya</taxon>
        <taxon>Basidiomycota</taxon>
        <taxon>Agaricomycotina</taxon>
        <taxon>Agaricomycetes</taxon>
        <taxon>Agaricomycetidae</taxon>
        <taxon>Agaricales</taxon>
        <taxon>Marasmiineae</taxon>
        <taxon>Physalacriaceae</taxon>
        <taxon>Armillaria</taxon>
    </lineage>
</organism>
<feature type="non-terminal residue" evidence="2">
    <location>
        <position position="276"/>
    </location>
</feature>
<dbReference type="Pfam" id="PF01636">
    <property type="entry name" value="APH"/>
    <property type="match status" value="1"/>
</dbReference>
<dbReference type="Proteomes" id="UP001175228">
    <property type="component" value="Unassembled WGS sequence"/>
</dbReference>
<dbReference type="PANTHER" id="PTHR21310:SF39">
    <property type="entry name" value="AMINOGLYCOSIDE PHOSPHOTRANSFERASE DOMAIN-CONTAINING PROTEIN"/>
    <property type="match status" value="1"/>
</dbReference>
<dbReference type="InterPro" id="IPR051678">
    <property type="entry name" value="AGP_Transferase"/>
</dbReference>
<accession>A0AA39UPI9</accession>
<proteinExistence type="predicted"/>
<dbReference type="Gene3D" id="3.90.1200.10">
    <property type="match status" value="1"/>
</dbReference>
<keyword evidence="3" id="KW-1185">Reference proteome</keyword>
<dbReference type="EMBL" id="JAUEPU010000014">
    <property type="protein sequence ID" value="KAK0497023.1"/>
    <property type="molecule type" value="Genomic_DNA"/>
</dbReference>
<protein>
    <recommendedName>
        <fullName evidence="1">Aminoglycoside phosphotransferase domain-containing protein</fullName>
    </recommendedName>
</protein>